<dbReference type="PROSITE" id="PS01219">
    <property type="entry name" value="AMMONIUM_TRANSP"/>
    <property type="match status" value="1"/>
</dbReference>
<dbReference type="InterPro" id="IPR029020">
    <property type="entry name" value="Ammonium/urea_transptr"/>
</dbReference>
<evidence type="ECO:0000256" key="8">
    <source>
        <dbReference type="RuleBase" id="RU362002"/>
    </source>
</evidence>
<feature type="transmembrane region" description="Helical" evidence="8">
    <location>
        <begin position="281"/>
        <end position="299"/>
    </location>
</feature>
<reference evidence="11 12" key="1">
    <citation type="submission" date="2015-11" db="EMBL/GenBank/DDBJ databases">
        <authorList>
            <person name="Lin W."/>
        </authorList>
    </citation>
    <scope>NUCLEOTIDE SEQUENCE [LARGE SCALE GENOMIC DNA]</scope>
    <source>
        <strain evidence="11 12">HCH-1</strain>
    </source>
</reference>
<feature type="transmembrane region" description="Helical" evidence="8">
    <location>
        <begin position="334"/>
        <end position="355"/>
    </location>
</feature>
<feature type="domain" description="Ammonium transporter AmtB-like" evidence="10">
    <location>
        <begin position="30"/>
        <end position="427"/>
    </location>
</feature>
<evidence type="ECO:0000256" key="7">
    <source>
        <dbReference type="ARBA" id="ARBA00023177"/>
    </source>
</evidence>
<gene>
    <name evidence="11" type="ORF">ASN18_0639</name>
</gene>
<proteinExistence type="inferred from homology"/>
<keyword evidence="3 8" id="KW-0813">Transport</keyword>
<organism evidence="11 12">
    <name type="scientific">Candidatus Magnetominusculus xianensis</name>
    <dbReference type="NCBI Taxonomy" id="1748249"/>
    <lineage>
        <taxon>Bacteria</taxon>
        <taxon>Pseudomonadati</taxon>
        <taxon>Nitrospirota</taxon>
        <taxon>Nitrospiria</taxon>
        <taxon>Nitrospirales</taxon>
        <taxon>Nitrospiraceae</taxon>
        <taxon>Candidatus Magnetominusculus</taxon>
    </lineage>
</organism>
<evidence type="ECO:0000313" key="11">
    <source>
        <dbReference type="EMBL" id="KWT91987.1"/>
    </source>
</evidence>
<dbReference type="PANTHER" id="PTHR43029:SF21">
    <property type="entry name" value="AMMONIUM TRANSPORTER 1"/>
    <property type="match status" value="1"/>
</dbReference>
<feature type="transmembrane region" description="Helical" evidence="8">
    <location>
        <begin position="149"/>
        <end position="170"/>
    </location>
</feature>
<feature type="chain" id="PRO_5045635243" description="Ammonium transporter" evidence="9">
    <location>
        <begin position="19"/>
        <end position="429"/>
    </location>
</feature>
<feature type="transmembrane region" description="Helical" evidence="8">
    <location>
        <begin position="305"/>
        <end position="322"/>
    </location>
</feature>
<dbReference type="EMBL" id="LNQR01000025">
    <property type="protein sequence ID" value="KWT91987.1"/>
    <property type="molecule type" value="Genomic_DNA"/>
</dbReference>
<keyword evidence="6 8" id="KW-0472">Membrane</keyword>
<dbReference type="Proteomes" id="UP000060487">
    <property type="component" value="Unassembled WGS sequence"/>
</dbReference>
<dbReference type="Gene3D" id="1.10.3430.10">
    <property type="entry name" value="Ammonium transporter AmtB like domains"/>
    <property type="match status" value="1"/>
</dbReference>
<dbReference type="InterPro" id="IPR001905">
    <property type="entry name" value="Ammonium_transpt"/>
</dbReference>
<comment type="similarity">
    <text evidence="2 8">Belongs to the ammonia transporter channel (TC 1.A.11.2) family.</text>
</comment>
<evidence type="ECO:0000256" key="6">
    <source>
        <dbReference type="ARBA" id="ARBA00023136"/>
    </source>
</evidence>
<name>A0ABR5SMK3_9BACT</name>
<keyword evidence="5 8" id="KW-1133">Transmembrane helix</keyword>
<evidence type="ECO:0000256" key="2">
    <source>
        <dbReference type="ARBA" id="ARBA00005887"/>
    </source>
</evidence>
<feature type="transmembrane region" description="Helical" evidence="8">
    <location>
        <begin position="182"/>
        <end position="206"/>
    </location>
</feature>
<sequence length="429" mass="45765">MRYIFTLLFMLIATTAYSDTPAGVDKGDTAWILVSAAMVMFMTPALAMFYGGMVRRKNVLSIIMQSFAAIALVSLQWILFGYSLAFGPDFHGIIGGLDWAGLSSVTLEPNPDYAPTVPHMAFMIYQAMFAAITPALISGAFAERMRFSAFIAFTFIWALVVYTPVAHWVWGKGGWMSQMGVLDFAGGIVVHVTSGFSALAAALYLGKRKGFPHDLMPPHNLPLTVIGTGILWFGWFGFNGGSALSSGQLSTLAFVTSHTAAVSAMCVWITLEWMLHGRPTMFGAATASIAGLATVTPAAGFITPMAALAIGCVAGVVCYFALNLKPRFGYDDSLDAFGVHGVGGAIGTICLGLFASKAINANGADGLFYGNAKQLIIQLAAVLIVAVFSFVMTIVIFKIISLFTSIRVNTEDEVEGLDTTQHGESGYYM</sequence>
<keyword evidence="7 8" id="KW-0924">Ammonia transport</keyword>
<keyword evidence="12" id="KW-1185">Reference proteome</keyword>
<evidence type="ECO:0000256" key="4">
    <source>
        <dbReference type="ARBA" id="ARBA00022692"/>
    </source>
</evidence>
<dbReference type="Pfam" id="PF00909">
    <property type="entry name" value="Ammonium_transp"/>
    <property type="match status" value="1"/>
</dbReference>
<protein>
    <recommendedName>
        <fullName evidence="8">Ammonium transporter</fullName>
    </recommendedName>
</protein>
<comment type="caution">
    <text evidence="11">The sequence shown here is derived from an EMBL/GenBank/DDBJ whole genome shotgun (WGS) entry which is preliminary data.</text>
</comment>
<dbReference type="NCBIfam" id="TIGR00836">
    <property type="entry name" value="amt"/>
    <property type="match status" value="1"/>
</dbReference>
<dbReference type="InterPro" id="IPR024041">
    <property type="entry name" value="NH4_transpt_AmtB-like_dom"/>
</dbReference>
<evidence type="ECO:0000256" key="9">
    <source>
        <dbReference type="SAM" id="SignalP"/>
    </source>
</evidence>
<keyword evidence="9" id="KW-0732">Signal</keyword>
<feature type="transmembrane region" description="Helical" evidence="8">
    <location>
        <begin position="375"/>
        <end position="397"/>
    </location>
</feature>
<evidence type="ECO:0000313" key="12">
    <source>
        <dbReference type="Proteomes" id="UP000060487"/>
    </source>
</evidence>
<feature type="transmembrane region" description="Helical" evidence="8">
    <location>
        <begin position="122"/>
        <end position="142"/>
    </location>
</feature>
<evidence type="ECO:0000259" key="10">
    <source>
        <dbReference type="Pfam" id="PF00909"/>
    </source>
</evidence>
<dbReference type="SUPFAM" id="SSF111352">
    <property type="entry name" value="Ammonium transporter"/>
    <property type="match status" value="1"/>
</dbReference>
<feature type="transmembrane region" description="Helical" evidence="8">
    <location>
        <begin position="62"/>
        <end position="80"/>
    </location>
</feature>
<accession>A0ABR5SMK3</accession>
<feature type="signal peptide" evidence="9">
    <location>
        <begin position="1"/>
        <end position="18"/>
    </location>
</feature>
<dbReference type="RefSeq" id="WP_085051168.1">
    <property type="nucleotide sequence ID" value="NZ_LNQR01000025.1"/>
</dbReference>
<evidence type="ECO:0000256" key="5">
    <source>
        <dbReference type="ARBA" id="ARBA00022989"/>
    </source>
</evidence>
<dbReference type="InterPro" id="IPR018047">
    <property type="entry name" value="Ammonium_transpt_CS"/>
</dbReference>
<keyword evidence="4 8" id="KW-0812">Transmembrane</keyword>
<evidence type="ECO:0000256" key="1">
    <source>
        <dbReference type="ARBA" id="ARBA00004141"/>
    </source>
</evidence>
<evidence type="ECO:0000256" key="3">
    <source>
        <dbReference type="ARBA" id="ARBA00022448"/>
    </source>
</evidence>
<dbReference type="PANTHER" id="PTHR43029">
    <property type="entry name" value="AMMONIUM TRANSPORTER MEP2"/>
    <property type="match status" value="1"/>
</dbReference>
<feature type="transmembrane region" description="Helical" evidence="8">
    <location>
        <begin position="28"/>
        <end position="50"/>
    </location>
</feature>
<feature type="transmembrane region" description="Helical" evidence="8">
    <location>
        <begin position="218"/>
        <end position="238"/>
    </location>
</feature>
<comment type="subcellular location">
    <subcellularLocation>
        <location evidence="8">Cell membrane</location>
        <topology evidence="8">Multi-pass membrane protein</topology>
    </subcellularLocation>
    <subcellularLocation>
        <location evidence="1">Membrane</location>
        <topology evidence="1">Multi-pass membrane protein</topology>
    </subcellularLocation>
</comment>
<feature type="transmembrane region" description="Helical" evidence="8">
    <location>
        <begin position="250"/>
        <end position="269"/>
    </location>
</feature>